<proteinExistence type="predicted"/>
<dbReference type="EMBL" id="QYUK01000011">
    <property type="protein sequence ID" value="RJF89180.1"/>
    <property type="molecule type" value="Genomic_DNA"/>
</dbReference>
<name>A0A418WGT0_9PROT</name>
<evidence type="ECO:0000313" key="1">
    <source>
        <dbReference type="EMBL" id="RJF89180.1"/>
    </source>
</evidence>
<dbReference type="Proteomes" id="UP000284605">
    <property type="component" value="Unassembled WGS sequence"/>
</dbReference>
<reference evidence="1 2" key="1">
    <citation type="submission" date="2018-09" db="EMBL/GenBank/DDBJ databases">
        <authorList>
            <person name="Zhu H."/>
        </authorList>
    </citation>
    <scope>NUCLEOTIDE SEQUENCE [LARGE SCALE GENOMIC DNA]</scope>
    <source>
        <strain evidence="1 2">K1W22B-8</strain>
    </source>
</reference>
<protein>
    <submittedName>
        <fullName evidence="1">DUF1127 domain-containing protein</fullName>
    </submittedName>
</protein>
<sequence length="81" mass="9186">MPTRSRINPMSTIAYKTNTTSSFFSRLAANMIADHAAWRQRRATRRELSRLGATSKHLLRDIGIEVVEAERAPAKGLFTPW</sequence>
<gene>
    <name evidence="1" type="ORF">D3874_21195</name>
</gene>
<organism evidence="1 2">
    <name type="scientific">Oleomonas cavernae</name>
    <dbReference type="NCBI Taxonomy" id="2320859"/>
    <lineage>
        <taxon>Bacteria</taxon>
        <taxon>Pseudomonadati</taxon>
        <taxon>Pseudomonadota</taxon>
        <taxon>Alphaproteobacteria</taxon>
        <taxon>Acetobacterales</taxon>
        <taxon>Acetobacteraceae</taxon>
        <taxon>Oleomonas</taxon>
    </lineage>
</organism>
<dbReference type="AlphaFoldDB" id="A0A418WGT0"/>
<keyword evidence="2" id="KW-1185">Reference proteome</keyword>
<evidence type="ECO:0000313" key="2">
    <source>
        <dbReference type="Proteomes" id="UP000284605"/>
    </source>
</evidence>
<comment type="caution">
    <text evidence="1">The sequence shown here is derived from an EMBL/GenBank/DDBJ whole genome shotgun (WGS) entry which is preliminary data.</text>
</comment>
<accession>A0A418WGT0</accession>